<name>A0AAV8X077_9CUCU</name>
<proteinExistence type="predicted"/>
<accession>A0AAV8X077</accession>
<dbReference type="EMBL" id="JANEYF010004065">
    <property type="protein sequence ID" value="KAJ8932305.1"/>
    <property type="molecule type" value="Genomic_DNA"/>
</dbReference>
<organism evidence="1 2">
    <name type="scientific">Rhamnusium bicolor</name>
    <dbReference type="NCBI Taxonomy" id="1586634"/>
    <lineage>
        <taxon>Eukaryota</taxon>
        <taxon>Metazoa</taxon>
        <taxon>Ecdysozoa</taxon>
        <taxon>Arthropoda</taxon>
        <taxon>Hexapoda</taxon>
        <taxon>Insecta</taxon>
        <taxon>Pterygota</taxon>
        <taxon>Neoptera</taxon>
        <taxon>Endopterygota</taxon>
        <taxon>Coleoptera</taxon>
        <taxon>Polyphaga</taxon>
        <taxon>Cucujiformia</taxon>
        <taxon>Chrysomeloidea</taxon>
        <taxon>Cerambycidae</taxon>
        <taxon>Lepturinae</taxon>
        <taxon>Rhagiini</taxon>
        <taxon>Rhamnusium</taxon>
    </lineage>
</organism>
<sequence>MVLYIVIVSLNGKCFPEESTPQFQIKERNMSAVMAREPQDLIANPPVQIGPNGNAETTLCIEQRHEKNPTDSLPIDEEISMLGGSC</sequence>
<protein>
    <submittedName>
        <fullName evidence="1">Uncharacterized protein</fullName>
    </submittedName>
</protein>
<evidence type="ECO:0000313" key="2">
    <source>
        <dbReference type="Proteomes" id="UP001162156"/>
    </source>
</evidence>
<evidence type="ECO:0000313" key="1">
    <source>
        <dbReference type="EMBL" id="KAJ8932305.1"/>
    </source>
</evidence>
<dbReference type="Proteomes" id="UP001162156">
    <property type="component" value="Unassembled WGS sequence"/>
</dbReference>
<comment type="caution">
    <text evidence="1">The sequence shown here is derived from an EMBL/GenBank/DDBJ whole genome shotgun (WGS) entry which is preliminary data.</text>
</comment>
<gene>
    <name evidence="1" type="ORF">NQ314_014763</name>
</gene>
<keyword evidence="2" id="KW-1185">Reference proteome</keyword>
<reference evidence="1" key="1">
    <citation type="journal article" date="2023" name="Insect Mol. Biol.">
        <title>Genome sequencing provides insights into the evolution of gene families encoding plant cell wall-degrading enzymes in longhorned beetles.</title>
        <authorList>
            <person name="Shin N.R."/>
            <person name="Okamura Y."/>
            <person name="Kirsch R."/>
            <person name="Pauchet Y."/>
        </authorList>
    </citation>
    <scope>NUCLEOTIDE SEQUENCE</scope>
    <source>
        <strain evidence="1">RBIC_L_NR</strain>
    </source>
</reference>
<dbReference type="AlphaFoldDB" id="A0AAV8X077"/>